<evidence type="ECO:0000313" key="2">
    <source>
        <dbReference type="Proteomes" id="UP001320544"/>
    </source>
</evidence>
<proteinExistence type="predicted"/>
<dbReference type="EMBL" id="AP025564">
    <property type="protein sequence ID" value="BDE94911.1"/>
    <property type="molecule type" value="Genomic_DNA"/>
</dbReference>
<reference evidence="1 2" key="1">
    <citation type="submission" date="2022-01" db="EMBL/GenBank/DDBJ databases">
        <title>Novel bile acid biosynthetic pathways are enriched in the microbiome of centenarians.</title>
        <authorList>
            <person name="Sato Y."/>
            <person name="Atarashi K."/>
            <person name="Plichta R.D."/>
            <person name="Arai Y."/>
            <person name="Sasajima S."/>
            <person name="Kearney M.S."/>
            <person name="Suda W."/>
            <person name="Takeshita K."/>
            <person name="Sasaki T."/>
            <person name="Okamoto S."/>
            <person name="Skelly N.A."/>
            <person name="Okamura Y."/>
            <person name="Vlamakis H."/>
            <person name="Li Y."/>
            <person name="Tanoue T."/>
            <person name="Takei H."/>
            <person name="Nittono H."/>
            <person name="Narushima S."/>
            <person name="Irie J."/>
            <person name="Itoh H."/>
            <person name="Moriya K."/>
            <person name="Sugiura Y."/>
            <person name="Suematsu M."/>
            <person name="Moritoki N."/>
            <person name="Shibata S."/>
            <person name="Littman R.D."/>
            <person name="Fischbach A.M."/>
            <person name="Uwamino Y."/>
            <person name="Inoue T."/>
            <person name="Honda A."/>
            <person name="Hattori M."/>
            <person name="Murai T."/>
            <person name="Xavier J.R."/>
            <person name="Hirose N."/>
            <person name="Honda K."/>
        </authorList>
    </citation>
    <scope>NUCLEOTIDE SEQUENCE [LARGE SCALE GENOMIC DNA]</scope>
    <source>
        <strain evidence="1 2">CE91-St30</strain>
    </source>
</reference>
<name>A0ABN6MA47_9ACTN</name>
<evidence type="ECO:0000313" key="1">
    <source>
        <dbReference type="EMBL" id="BDE94911.1"/>
    </source>
</evidence>
<protein>
    <submittedName>
        <fullName evidence="1">Uncharacterized protein</fullName>
    </submittedName>
</protein>
<sequence length="81" mass="9280">MKLADLDAMIDAHFDYERKRLAVFGEEPSDPDTVYQSVDRSRLREISNATKIMALRHGEGKYAMAEVEYRGCVFYAMVGDE</sequence>
<keyword evidence="2" id="KW-1185">Reference proteome</keyword>
<accession>A0ABN6MA47</accession>
<dbReference type="Proteomes" id="UP001320544">
    <property type="component" value="Chromosome"/>
</dbReference>
<gene>
    <name evidence="1" type="ORF">CE91St30_02440</name>
</gene>
<organism evidence="1 2">
    <name type="scientific">Raoultibacter timonensis</name>
    <dbReference type="NCBI Taxonomy" id="1907662"/>
    <lineage>
        <taxon>Bacteria</taxon>
        <taxon>Bacillati</taxon>
        <taxon>Actinomycetota</taxon>
        <taxon>Coriobacteriia</taxon>
        <taxon>Eggerthellales</taxon>
        <taxon>Eggerthellaceae</taxon>
        <taxon>Raoultibacter</taxon>
    </lineage>
</organism>
<dbReference type="RefSeq" id="WP_244411434.1">
    <property type="nucleotide sequence ID" value="NZ_AP025564.1"/>
</dbReference>